<dbReference type="SUPFAM" id="SSF52913">
    <property type="entry name" value="RNA 3'-terminal phosphate cyclase, RPTC, insert domain"/>
    <property type="match status" value="1"/>
</dbReference>
<evidence type="ECO:0000313" key="4">
    <source>
        <dbReference type="EMBL" id="KAK9804948.1"/>
    </source>
</evidence>
<dbReference type="InterPro" id="IPR037136">
    <property type="entry name" value="RNA3'_phos_cyclase_dom_sf"/>
</dbReference>
<dbReference type="Pfam" id="PF05189">
    <property type="entry name" value="RTC_insert"/>
    <property type="match status" value="1"/>
</dbReference>
<dbReference type="PANTHER" id="PTHR11096:SF0">
    <property type="entry name" value="RNA 3'-TERMINAL PHOSPHATE CYCLASE"/>
    <property type="match status" value="1"/>
</dbReference>
<evidence type="ECO:0008006" key="6">
    <source>
        <dbReference type="Google" id="ProtNLM"/>
    </source>
</evidence>
<dbReference type="InterPro" id="IPR013791">
    <property type="entry name" value="RNA3'-term_phos_cycl_insert"/>
</dbReference>
<accession>A0AAW1P4J5</accession>
<dbReference type="Proteomes" id="UP001465755">
    <property type="component" value="Unassembled WGS sequence"/>
</dbReference>
<dbReference type="InterPro" id="IPR000228">
    <property type="entry name" value="RNA3'_term_phos_cyc"/>
</dbReference>
<dbReference type="Pfam" id="PF01137">
    <property type="entry name" value="RTC"/>
    <property type="match status" value="1"/>
</dbReference>
<dbReference type="Gene3D" id="3.65.10.20">
    <property type="entry name" value="RNA 3'-terminal phosphate cyclase domain"/>
    <property type="match status" value="2"/>
</dbReference>
<feature type="domain" description="RNA 3'-terminal phosphate cyclase" evidence="2">
    <location>
        <begin position="61"/>
        <end position="323"/>
    </location>
</feature>
<comment type="caution">
    <text evidence="4">The sequence shown here is derived from an EMBL/GenBank/DDBJ whole genome shotgun (WGS) entry which is preliminary data.</text>
</comment>
<sequence length="380" mass="40382">MFPRLTQALRPATCSPNARNPHPALTTLHHFQLHATELIQVREMASQQTSQQPDLPEGGLDIDGSCVLLAQAALPCLLMCKPAAGSSLQEAQSTATLRGGTDATMAPPVGYMQHVLLPMLHSLFGIQAELQLFKRGFYPRGGGSMQLTVNSLASSSSLPGINLVQQPPLTDITIRAFTAGTIPEKVGQRMIDSARQTLLRLVGRDVRIHEDCQRETEQTAVGNGCGILLAATAGQAEGQLPMLGAAGLGERGVRAETVGETAARELAEDIASGACVDRWMQDQIIIFMALASQPSQVACGEPSLHTRTAMVVAEMLTGCSFRVLPPSGSQRAHLIHCKPKSGSQPASSGSLSDQRYQIDGISRLMARCCCRVGHTCTCAP</sequence>
<dbReference type="InterPro" id="IPR013792">
    <property type="entry name" value="RNA3'P_cycl/enolpyr_Trfase_a/b"/>
</dbReference>
<organism evidence="4 5">
    <name type="scientific">Symbiochloris irregularis</name>
    <dbReference type="NCBI Taxonomy" id="706552"/>
    <lineage>
        <taxon>Eukaryota</taxon>
        <taxon>Viridiplantae</taxon>
        <taxon>Chlorophyta</taxon>
        <taxon>core chlorophytes</taxon>
        <taxon>Trebouxiophyceae</taxon>
        <taxon>Trebouxiales</taxon>
        <taxon>Trebouxiaceae</taxon>
        <taxon>Symbiochloris</taxon>
    </lineage>
</organism>
<evidence type="ECO:0000259" key="2">
    <source>
        <dbReference type="Pfam" id="PF01137"/>
    </source>
</evidence>
<evidence type="ECO:0000256" key="1">
    <source>
        <dbReference type="SAM" id="MobiDB-lite"/>
    </source>
</evidence>
<protein>
    <recommendedName>
        <fullName evidence="6">RNA 3'-terminal-phosphate cyclase (ATP)</fullName>
    </recommendedName>
</protein>
<reference evidence="4 5" key="1">
    <citation type="journal article" date="2024" name="Nat. Commun.">
        <title>Phylogenomics reveals the evolutionary origins of lichenization in chlorophyte algae.</title>
        <authorList>
            <person name="Puginier C."/>
            <person name="Libourel C."/>
            <person name="Otte J."/>
            <person name="Skaloud P."/>
            <person name="Haon M."/>
            <person name="Grisel S."/>
            <person name="Petersen M."/>
            <person name="Berrin J.G."/>
            <person name="Delaux P.M."/>
            <person name="Dal Grande F."/>
            <person name="Keller J."/>
        </authorList>
    </citation>
    <scope>NUCLEOTIDE SEQUENCE [LARGE SCALE GENOMIC DNA]</scope>
    <source>
        <strain evidence="4 5">SAG 2036</strain>
    </source>
</reference>
<evidence type="ECO:0000313" key="5">
    <source>
        <dbReference type="Proteomes" id="UP001465755"/>
    </source>
</evidence>
<proteinExistence type="predicted"/>
<gene>
    <name evidence="4" type="ORF">WJX73_002284</name>
</gene>
<feature type="region of interest" description="Disordered" evidence="1">
    <location>
        <begin position="1"/>
        <end position="21"/>
    </location>
</feature>
<dbReference type="SUPFAM" id="SSF55205">
    <property type="entry name" value="EPT/RTPC-like"/>
    <property type="match status" value="1"/>
</dbReference>
<dbReference type="EMBL" id="JALJOQ010000047">
    <property type="protein sequence ID" value="KAK9804948.1"/>
    <property type="molecule type" value="Genomic_DNA"/>
</dbReference>
<feature type="domain" description="RNA 3'-terminal phosphate cyclase insert" evidence="3">
    <location>
        <begin position="167"/>
        <end position="271"/>
    </location>
</feature>
<dbReference type="GO" id="GO:0005634">
    <property type="term" value="C:nucleus"/>
    <property type="evidence" value="ECO:0007669"/>
    <property type="project" value="TreeGrafter"/>
</dbReference>
<evidence type="ECO:0000259" key="3">
    <source>
        <dbReference type="Pfam" id="PF05189"/>
    </source>
</evidence>
<dbReference type="AlphaFoldDB" id="A0AAW1P4J5"/>
<keyword evidence="5" id="KW-1185">Reference proteome</keyword>
<dbReference type="InterPro" id="IPR023797">
    <property type="entry name" value="RNA3'_phos_cyclase_dom"/>
</dbReference>
<dbReference type="InterPro" id="IPR036553">
    <property type="entry name" value="RPTC_insert"/>
</dbReference>
<dbReference type="GO" id="GO:0006396">
    <property type="term" value="P:RNA processing"/>
    <property type="evidence" value="ECO:0007669"/>
    <property type="project" value="InterPro"/>
</dbReference>
<dbReference type="PANTHER" id="PTHR11096">
    <property type="entry name" value="RNA 3' TERMINAL PHOSPHATE CYCLASE"/>
    <property type="match status" value="1"/>
</dbReference>
<dbReference type="GO" id="GO:0003963">
    <property type="term" value="F:RNA-3'-phosphate cyclase activity"/>
    <property type="evidence" value="ECO:0007669"/>
    <property type="project" value="TreeGrafter"/>
</dbReference>
<name>A0AAW1P4J5_9CHLO</name>